<dbReference type="SUPFAM" id="SSF103515">
    <property type="entry name" value="Autotransporter"/>
    <property type="match status" value="1"/>
</dbReference>
<sequence>MDQRICAVPLTAMAFSCQLAFAAPPPAKPKPKTQIEQLKQANQQQAAKLAALDSQIQSLQKMVGELNSKLGLATAAAAPAAAQVARNPTAPAAVASTGQNTAAGAVPPPRPVLPPLPPAPESKTSGDAPKSVEDIYQTASGFNSSSRYSFEAGLTYSHFDTRELKLSGFLALDSIFLGNINLDRTKQDTYTLDLTGRYSPTPRWQFEINAPIVARNADYFSGGAGGAGTSVSEGSTSRSPRLGDVSVGVAYKVFQETLEIPDTTASLNLRTPTGKAPYGIKLQEVANSNGNLMIPTELPTGNGAWGLTAGLAVVKTVDPAVIFANIGYTYYFKNSYDDISSNIDTTQPGEVQQGSSIQFGAGTAFALNEKLSLGLSYSQQLVNKSRVRSEGGPWNDVTGSDANVANFNVGMTYAINKNLSVIPNLAIGLTPEAANYAVSVKMPYNF</sequence>
<evidence type="ECO:0000256" key="2">
    <source>
        <dbReference type="SAM" id="MobiDB-lite"/>
    </source>
</evidence>
<dbReference type="EMBL" id="JAESND010000011">
    <property type="protein sequence ID" value="MBM3117558.1"/>
    <property type="molecule type" value="Genomic_DNA"/>
</dbReference>
<evidence type="ECO:0000313" key="5">
    <source>
        <dbReference type="Proteomes" id="UP000809431"/>
    </source>
</evidence>
<dbReference type="Proteomes" id="UP000809431">
    <property type="component" value="Unassembled WGS sequence"/>
</dbReference>
<protein>
    <submittedName>
        <fullName evidence="4">Transporter</fullName>
    </submittedName>
</protein>
<keyword evidence="5" id="KW-1185">Reference proteome</keyword>
<comment type="caution">
    <text evidence="4">The sequence shown here is derived from an EMBL/GenBank/DDBJ whole genome shotgun (WGS) entry which is preliminary data.</text>
</comment>
<dbReference type="InterPro" id="IPR023614">
    <property type="entry name" value="Porin_dom_sf"/>
</dbReference>
<keyword evidence="1" id="KW-0175">Coiled coil</keyword>
<dbReference type="Gene3D" id="2.40.160.10">
    <property type="entry name" value="Porin"/>
    <property type="match status" value="1"/>
</dbReference>
<reference evidence="4 5" key="1">
    <citation type="submission" date="2021-01" db="EMBL/GenBank/DDBJ databases">
        <title>Draft Genome Sequence and Polyhydroxyalkanoate Biosynthetic Potential of Jeongeupia naejangsanensis Type Strain DSM 24253.</title>
        <authorList>
            <person name="Turrini P."/>
            <person name="Artuso I."/>
            <person name="Lugli G.A."/>
            <person name="Frangipani E."/>
            <person name="Ventura M."/>
            <person name="Visca P."/>
        </authorList>
    </citation>
    <scope>NUCLEOTIDE SEQUENCE [LARGE SCALE GENOMIC DNA]</scope>
    <source>
        <strain evidence="4 5">DSM 24253</strain>
    </source>
</reference>
<feature type="compositionally biased region" description="Pro residues" evidence="2">
    <location>
        <begin position="106"/>
        <end position="120"/>
    </location>
</feature>
<accession>A0ABS2BPN2</accession>
<feature type="coiled-coil region" evidence="1">
    <location>
        <begin position="35"/>
        <end position="69"/>
    </location>
</feature>
<proteinExistence type="predicted"/>
<dbReference type="PROSITE" id="PS51257">
    <property type="entry name" value="PROKAR_LIPOPROTEIN"/>
    <property type="match status" value="1"/>
</dbReference>
<feature type="signal peptide" evidence="3">
    <location>
        <begin position="1"/>
        <end position="22"/>
    </location>
</feature>
<feature type="chain" id="PRO_5047525853" evidence="3">
    <location>
        <begin position="23"/>
        <end position="446"/>
    </location>
</feature>
<dbReference type="Pfam" id="PF13557">
    <property type="entry name" value="Phenol_MetA_deg"/>
    <property type="match status" value="1"/>
</dbReference>
<name>A0ABS2BPN2_9NEIS</name>
<gene>
    <name evidence="4" type="ORF">JMJ54_17105</name>
</gene>
<organism evidence="4 5">
    <name type="scientific">Jeongeupia naejangsanensis</name>
    <dbReference type="NCBI Taxonomy" id="613195"/>
    <lineage>
        <taxon>Bacteria</taxon>
        <taxon>Pseudomonadati</taxon>
        <taxon>Pseudomonadota</taxon>
        <taxon>Betaproteobacteria</taxon>
        <taxon>Neisseriales</taxon>
        <taxon>Chitinibacteraceae</taxon>
        <taxon>Jeongeupia</taxon>
    </lineage>
</organism>
<evidence type="ECO:0000313" key="4">
    <source>
        <dbReference type="EMBL" id="MBM3117558.1"/>
    </source>
</evidence>
<dbReference type="RefSeq" id="WP_203539774.1">
    <property type="nucleotide sequence ID" value="NZ_JAESND010000011.1"/>
</dbReference>
<feature type="region of interest" description="Disordered" evidence="2">
    <location>
        <begin position="92"/>
        <end position="129"/>
    </location>
</feature>
<keyword evidence="3" id="KW-0732">Signal</keyword>
<dbReference type="InterPro" id="IPR025737">
    <property type="entry name" value="FApF"/>
</dbReference>
<dbReference type="InterPro" id="IPR036709">
    <property type="entry name" value="Autotransporte_beta_dom_sf"/>
</dbReference>
<evidence type="ECO:0000256" key="3">
    <source>
        <dbReference type="SAM" id="SignalP"/>
    </source>
</evidence>
<evidence type="ECO:0000256" key="1">
    <source>
        <dbReference type="SAM" id="Coils"/>
    </source>
</evidence>